<dbReference type="EMBL" id="AUZZ01010450">
    <property type="protein sequence ID" value="EQD29885.1"/>
    <property type="molecule type" value="Genomic_DNA"/>
</dbReference>
<feature type="non-terminal residue" evidence="3">
    <location>
        <position position="167"/>
    </location>
</feature>
<comment type="caution">
    <text evidence="3">The sequence shown here is derived from an EMBL/GenBank/DDBJ whole genome shotgun (WGS) entry which is preliminary data.</text>
</comment>
<evidence type="ECO:0000259" key="2">
    <source>
        <dbReference type="Pfam" id="PF13439"/>
    </source>
</evidence>
<evidence type="ECO:0000259" key="1">
    <source>
        <dbReference type="Pfam" id="PF00534"/>
    </source>
</evidence>
<organism evidence="3">
    <name type="scientific">mine drainage metagenome</name>
    <dbReference type="NCBI Taxonomy" id="410659"/>
    <lineage>
        <taxon>unclassified sequences</taxon>
        <taxon>metagenomes</taxon>
        <taxon>ecological metagenomes</taxon>
    </lineage>
</organism>
<reference evidence="3" key="1">
    <citation type="submission" date="2013-08" db="EMBL/GenBank/DDBJ databases">
        <authorList>
            <person name="Mendez C."/>
            <person name="Richter M."/>
            <person name="Ferrer M."/>
            <person name="Sanchez J."/>
        </authorList>
    </citation>
    <scope>NUCLEOTIDE SEQUENCE</scope>
</reference>
<dbReference type="Gene3D" id="3.40.50.2000">
    <property type="entry name" value="Glycogen Phosphorylase B"/>
    <property type="match status" value="2"/>
</dbReference>
<dbReference type="SUPFAM" id="SSF53756">
    <property type="entry name" value="UDP-Glycosyltransferase/glycogen phosphorylase"/>
    <property type="match status" value="1"/>
</dbReference>
<feature type="domain" description="Glycosyl transferase family 1" evidence="1">
    <location>
        <begin position="91"/>
        <end position="167"/>
    </location>
</feature>
<dbReference type="Pfam" id="PF13439">
    <property type="entry name" value="Glyco_transf_4"/>
    <property type="match status" value="1"/>
</dbReference>
<dbReference type="InterPro" id="IPR001296">
    <property type="entry name" value="Glyco_trans_1"/>
</dbReference>
<feature type="domain" description="Glycosyltransferase subfamily 4-like N-terminal" evidence="2">
    <location>
        <begin position="5"/>
        <end position="77"/>
    </location>
</feature>
<name>T0ZJ79_9ZZZZ</name>
<dbReference type="GO" id="GO:0016757">
    <property type="term" value="F:glycosyltransferase activity"/>
    <property type="evidence" value="ECO:0007669"/>
    <property type="project" value="InterPro"/>
</dbReference>
<dbReference type="AlphaFoldDB" id="T0ZJ79"/>
<protein>
    <submittedName>
        <fullName evidence="3">WekI</fullName>
    </submittedName>
</protein>
<dbReference type="Pfam" id="PF00534">
    <property type="entry name" value="Glycos_transf_1"/>
    <property type="match status" value="1"/>
</dbReference>
<evidence type="ECO:0000313" key="3">
    <source>
        <dbReference type="EMBL" id="EQD29885.1"/>
    </source>
</evidence>
<dbReference type="InterPro" id="IPR028098">
    <property type="entry name" value="Glyco_trans_4-like_N"/>
</dbReference>
<gene>
    <name evidence="3" type="ORF">B2A_14397</name>
</gene>
<sequence length="167" mass="18165">MVVRRARTGLPWVHTHHLDGWFTTSRLRLLAHRRELRLLAARADRQIAVSAAVLEFLEAELGVGGARLRLVANGIDPLLPRLRPRPAGTQVGTLARLTHAKGIDLAVMALAAPAGRDLSLLVGGRGPELRSLIDLAASLGVANRVHFLGDVADRQQFFDSCDVVWIP</sequence>
<reference evidence="3" key="2">
    <citation type="journal article" date="2014" name="ISME J.">
        <title>Microbial stratification in low pH oxic and suboxic macroscopic growths along an acid mine drainage.</title>
        <authorList>
            <person name="Mendez-Garcia C."/>
            <person name="Mesa V."/>
            <person name="Sprenger R.R."/>
            <person name="Richter M."/>
            <person name="Diez M.S."/>
            <person name="Solano J."/>
            <person name="Bargiela R."/>
            <person name="Golyshina O.V."/>
            <person name="Manteca A."/>
            <person name="Ramos J.L."/>
            <person name="Gallego J.R."/>
            <person name="Llorente I."/>
            <person name="Martins Dos Santos V.A."/>
            <person name="Jensen O.N."/>
            <person name="Pelaez A.I."/>
            <person name="Sanchez J."/>
            <person name="Ferrer M."/>
        </authorList>
    </citation>
    <scope>NUCLEOTIDE SEQUENCE</scope>
</reference>
<proteinExistence type="predicted"/>
<accession>T0ZJ79</accession>